<feature type="compositionally biased region" description="Basic and acidic residues" evidence="1">
    <location>
        <begin position="173"/>
        <end position="183"/>
    </location>
</feature>
<sequence>MRSTAPLRHHRAWPVLGAVYPPTSAVSSHAAIAIASRVVAPPCTHFHRRRSAVWFDSSSAVHVHALRCSRAFVKSRSLSPDDPFGERGSWEDPSDGIYSAWQGVDQEGFVHAAESAEVRQAHFGPEWARFTTVGRMSVKKMREGEKVQHAPPSPAVGADGVVPPPPPSSRRYPSAEELHETDLRQRRRLLERNYASYEDFVEHELGGGEGFAEETEHAGVTTAAAEARVGRDDTRATGLHSAARMESAFAVVEGLDGRDRMAQRNGEREALETLEAAEVAEEVPLPPFMFEAGVADAAAASPALTRSGTTAATATSGAAPAPPPAMATELRRSGRSTGAPLTRSGAAADSLSGIDAPAGVPAAVVRQVLDALGAPHGDARVPLTDPVHWSTEDIILFLSLHEQRPPPRTEELDAAASWTTTMDATMCDAFRMSRATGDTLLNVVVPPRLFRLLRRWHVRRQDVVNTAWRLHCQAAATATAGVPAVKADVPLADDLIKDAVAQSGPRLAEAVQQLDRLLIQETILLCFPYGQS</sequence>
<feature type="compositionally biased region" description="Low complexity" evidence="1">
    <location>
        <begin position="306"/>
        <end position="319"/>
    </location>
</feature>
<comment type="caution">
    <text evidence="2">The sequence shown here is derived from an EMBL/GenBank/DDBJ whole genome shotgun (WGS) entry which is preliminary data.</text>
</comment>
<organism evidence="2 3">
    <name type="scientific">Novymonas esmeraldas</name>
    <dbReference type="NCBI Taxonomy" id="1808958"/>
    <lineage>
        <taxon>Eukaryota</taxon>
        <taxon>Discoba</taxon>
        <taxon>Euglenozoa</taxon>
        <taxon>Kinetoplastea</taxon>
        <taxon>Metakinetoplastina</taxon>
        <taxon>Trypanosomatida</taxon>
        <taxon>Trypanosomatidae</taxon>
        <taxon>Novymonas</taxon>
    </lineage>
</organism>
<protein>
    <submittedName>
        <fullName evidence="2">Uncharacterized protein</fullName>
    </submittedName>
</protein>
<evidence type="ECO:0000313" key="3">
    <source>
        <dbReference type="Proteomes" id="UP001430356"/>
    </source>
</evidence>
<keyword evidence="3" id="KW-1185">Reference proteome</keyword>
<dbReference type="AlphaFoldDB" id="A0AAW0F8V3"/>
<accession>A0AAW0F8V3</accession>
<gene>
    <name evidence="2" type="ORF">NESM_000198700</name>
</gene>
<reference evidence="2 3" key="1">
    <citation type="journal article" date="2021" name="MBio">
        <title>A New Model Trypanosomatid, Novymonas esmeraldas: Genomic Perception of Its 'Candidatus Pandoraea novymonadis' Endosymbiont.</title>
        <authorList>
            <person name="Zakharova A."/>
            <person name="Saura A."/>
            <person name="Butenko A."/>
            <person name="Podesvova L."/>
            <person name="Warmusova S."/>
            <person name="Kostygov A.Y."/>
            <person name="Nenarokova A."/>
            <person name="Lukes J."/>
            <person name="Opperdoes F.R."/>
            <person name="Yurchenko V."/>
        </authorList>
    </citation>
    <scope>NUCLEOTIDE SEQUENCE [LARGE SCALE GENOMIC DNA]</scope>
    <source>
        <strain evidence="2 3">E262AT.01</strain>
    </source>
</reference>
<feature type="region of interest" description="Disordered" evidence="1">
    <location>
        <begin position="140"/>
        <end position="183"/>
    </location>
</feature>
<proteinExistence type="predicted"/>
<evidence type="ECO:0000313" key="2">
    <source>
        <dbReference type="EMBL" id="KAK7201363.1"/>
    </source>
</evidence>
<dbReference type="Proteomes" id="UP001430356">
    <property type="component" value="Unassembled WGS sequence"/>
</dbReference>
<dbReference type="EMBL" id="JAECZO010000014">
    <property type="protein sequence ID" value="KAK7201363.1"/>
    <property type="molecule type" value="Genomic_DNA"/>
</dbReference>
<name>A0AAW0F8V3_9TRYP</name>
<feature type="region of interest" description="Disordered" evidence="1">
    <location>
        <begin position="306"/>
        <end position="347"/>
    </location>
</feature>
<evidence type="ECO:0000256" key="1">
    <source>
        <dbReference type="SAM" id="MobiDB-lite"/>
    </source>
</evidence>